<evidence type="ECO:0000313" key="1">
    <source>
        <dbReference type="EMBL" id="CAK9264373.1"/>
    </source>
</evidence>
<evidence type="ECO:0000313" key="2">
    <source>
        <dbReference type="Proteomes" id="UP001497444"/>
    </source>
</evidence>
<proteinExistence type="predicted"/>
<dbReference type="Proteomes" id="UP001497444">
    <property type="component" value="Chromosome 16"/>
</dbReference>
<reference evidence="1" key="1">
    <citation type="submission" date="2024-02" db="EMBL/GenBank/DDBJ databases">
        <authorList>
            <consortium name="ELIXIR-Norway"/>
            <consortium name="Elixir Norway"/>
        </authorList>
    </citation>
    <scope>NUCLEOTIDE SEQUENCE</scope>
</reference>
<name>A0ABP0WF27_9BRYO</name>
<gene>
    <name evidence="1" type="ORF">CSSPJE1EN1_LOCUS9851</name>
</gene>
<protein>
    <submittedName>
        <fullName evidence="1">Uncharacterized protein</fullName>
    </submittedName>
</protein>
<accession>A0ABP0WF27</accession>
<keyword evidence="2" id="KW-1185">Reference proteome</keyword>
<organism evidence="1 2">
    <name type="scientific">Sphagnum jensenii</name>
    <dbReference type="NCBI Taxonomy" id="128206"/>
    <lineage>
        <taxon>Eukaryota</taxon>
        <taxon>Viridiplantae</taxon>
        <taxon>Streptophyta</taxon>
        <taxon>Embryophyta</taxon>
        <taxon>Bryophyta</taxon>
        <taxon>Sphagnophytina</taxon>
        <taxon>Sphagnopsida</taxon>
        <taxon>Sphagnales</taxon>
        <taxon>Sphagnaceae</taxon>
        <taxon>Sphagnum</taxon>
    </lineage>
</organism>
<dbReference type="EMBL" id="OZ020111">
    <property type="protein sequence ID" value="CAK9264373.1"/>
    <property type="molecule type" value="Genomic_DNA"/>
</dbReference>
<sequence length="78" mass="9028">MRKFSRVRGLGFTLKGFFSARCRKLSNCTVEIKEVEFERFVLCFSNRQCQLHPRGMDCRCLFPQVTSAKSATFALPLM</sequence>